<dbReference type="GO" id="GO:0043531">
    <property type="term" value="F:ADP binding"/>
    <property type="evidence" value="ECO:0007669"/>
    <property type="project" value="InterPro"/>
</dbReference>
<dbReference type="Pfam" id="PF23598">
    <property type="entry name" value="LRR_14"/>
    <property type="match status" value="1"/>
</dbReference>
<evidence type="ECO:0000259" key="3">
    <source>
        <dbReference type="Pfam" id="PF00931"/>
    </source>
</evidence>
<protein>
    <submittedName>
        <fullName evidence="6">Predicted protein</fullName>
    </submittedName>
</protein>
<feature type="domain" description="NB-ARC" evidence="3">
    <location>
        <begin position="5"/>
        <end position="73"/>
    </location>
</feature>
<dbReference type="PRINTS" id="PR00364">
    <property type="entry name" value="DISEASERSIST"/>
</dbReference>
<name>F2EKN9_HORVV</name>
<dbReference type="PANTHER" id="PTHR23155:SF1227">
    <property type="entry name" value="OS11G0462500 PROTEIN"/>
    <property type="match status" value="1"/>
</dbReference>
<evidence type="ECO:0000259" key="5">
    <source>
        <dbReference type="Pfam" id="PF23598"/>
    </source>
</evidence>
<dbReference type="FunFam" id="1.10.10.10:FF:000322">
    <property type="entry name" value="Probable disease resistance protein At1g63360"/>
    <property type="match status" value="1"/>
</dbReference>
<dbReference type="PANTHER" id="PTHR23155">
    <property type="entry name" value="DISEASE RESISTANCE PROTEIN RP"/>
    <property type="match status" value="1"/>
</dbReference>
<dbReference type="InterPro" id="IPR002182">
    <property type="entry name" value="NB-ARC"/>
</dbReference>
<sequence>MHLQANTRYLIVIDDIQTSLLDAIRPYFSSNGRIIVTTTMHSIANSCSTNGGYIYRMEALSKEDSKALLLKIVLGDVTKSPSPHFEEGSESILKKCEGLPLGIVNIANYLKEQGPEKITVASCKNMCSNLGFHMHSNDALARMKQVLIHSYDNLPSHDLKTCLLSVSIYPKDQPIKRKSLVRRWLAEGFVVKVVSGKDDDVAFEHFEGLINRSIIQPVDICNSVGVKTCRLHGIMFDFIVHKSACENFITLINNDEIITNTNSDCAVRRLSLNKPTEEGGKAVMGIDISRIRSLTIFEHVGQALVDFRKCKLLRVLDLENCKELTDSDLDNICKLLQLKYLSLRGTDVSRLPKEISKLLHLETLDIRATRVNILPKEVLSLPELIHLFGKFELPCVHGRAAGSNSQTLFSGDSKLQTLSGFLMGKSQTFEQIILNMKKLRKVKILAESTPSSGITGLLVSSLKKRFIGTNPLDSLSVDFGDHSIDFLDSLNACCALTSIKLHGTLRSLPTFITSLLGLSKLHLVSTGLDSKVLSTLQNLHLLIYLKLVEDRLEFGNGSFNVEKEGFRSLQRLCIQAHKLPQMSIAEGAMQHLYSLQFICADISGVHEDAIKRLVSLKEITLAPSVDADTRRSWEAAVKQHKNRPTIMN</sequence>
<keyword evidence="2" id="KW-0611">Plant defense</keyword>
<dbReference type="InterPro" id="IPR042197">
    <property type="entry name" value="Apaf_helical"/>
</dbReference>
<dbReference type="SUPFAM" id="SSF52540">
    <property type="entry name" value="P-loop containing nucleoside triphosphate hydrolases"/>
    <property type="match status" value="1"/>
</dbReference>
<dbReference type="Gene3D" id="3.80.10.10">
    <property type="entry name" value="Ribonuclease Inhibitor"/>
    <property type="match status" value="1"/>
</dbReference>
<dbReference type="Gene3D" id="1.10.10.10">
    <property type="entry name" value="Winged helix-like DNA-binding domain superfamily/Winged helix DNA-binding domain"/>
    <property type="match status" value="1"/>
</dbReference>
<dbReference type="SUPFAM" id="SSF52058">
    <property type="entry name" value="L domain-like"/>
    <property type="match status" value="1"/>
</dbReference>
<proteinExistence type="evidence at transcript level"/>
<dbReference type="InterPro" id="IPR058922">
    <property type="entry name" value="WHD_DRP"/>
</dbReference>
<dbReference type="InterPro" id="IPR027417">
    <property type="entry name" value="P-loop_NTPase"/>
</dbReference>
<organism evidence="6">
    <name type="scientific">Hordeum vulgare subsp. vulgare</name>
    <name type="common">Domesticated barley</name>
    <dbReference type="NCBI Taxonomy" id="112509"/>
    <lineage>
        <taxon>Eukaryota</taxon>
        <taxon>Viridiplantae</taxon>
        <taxon>Streptophyta</taxon>
        <taxon>Embryophyta</taxon>
        <taxon>Tracheophyta</taxon>
        <taxon>Spermatophyta</taxon>
        <taxon>Magnoliopsida</taxon>
        <taxon>Liliopsida</taxon>
        <taxon>Poales</taxon>
        <taxon>Poaceae</taxon>
        <taxon>BOP clade</taxon>
        <taxon>Pooideae</taxon>
        <taxon>Triticodae</taxon>
        <taxon>Triticeae</taxon>
        <taxon>Hordeinae</taxon>
        <taxon>Hordeum</taxon>
    </lineage>
</organism>
<dbReference type="GO" id="GO:0042742">
    <property type="term" value="P:defense response to bacterium"/>
    <property type="evidence" value="ECO:0007669"/>
    <property type="project" value="UniProtKB-ARBA"/>
</dbReference>
<dbReference type="InterPro" id="IPR044974">
    <property type="entry name" value="Disease_R_plants"/>
</dbReference>
<dbReference type="Gene3D" id="1.10.8.430">
    <property type="entry name" value="Helical domain of apoptotic protease-activating factors"/>
    <property type="match status" value="1"/>
</dbReference>
<dbReference type="InterPro" id="IPR032675">
    <property type="entry name" value="LRR_dom_sf"/>
</dbReference>
<evidence type="ECO:0000256" key="2">
    <source>
        <dbReference type="ARBA" id="ARBA00022821"/>
    </source>
</evidence>
<keyword evidence="1" id="KW-0677">Repeat</keyword>
<dbReference type="InterPro" id="IPR055414">
    <property type="entry name" value="LRR_R13L4/SHOC2-like"/>
</dbReference>
<evidence type="ECO:0000259" key="4">
    <source>
        <dbReference type="Pfam" id="PF23559"/>
    </source>
</evidence>
<dbReference type="InterPro" id="IPR036388">
    <property type="entry name" value="WH-like_DNA-bd_sf"/>
</dbReference>
<reference evidence="6" key="1">
    <citation type="journal article" date="2011" name="Plant Physiol.">
        <title>Comprehensive sequence analysis of 24,783 barley full-length cDNAs derived from 12 clone libraries.</title>
        <authorList>
            <person name="Matsumoto T."/>
            <person name="Tanaka T."/>
            <person name="Sakai H."/>
            <person name="Amano N."/>
            <person name="Kanamori H."/>
            <person name="Kurita K."/>
            <person name="Kikuta A."/>
            <person name="Kamiya K."/>
            <person name="Yamamoto M."/>
            <person name="Ikawa H."/>
            <person name="Fujii N."/>
            <person name="Hori K."/>
            <person name="Itoh T."/>
            <person name="Sato K."/>
        </authorList>
    </citation>
    <scope>NUCLEOTIDE SEQUENCE</scope>
    <source>
        <tissue evidence="6">Flower</tissue>
    </source>
</reference>
<feature type="domain" description="Disease resistance protein winged helix" evidence="4">
    <location>
        <begin position="168"/>
        <end position="239"/>
    </location>
</feature>
<dbReference type="Pfam" id="PF00931">
    <property type="entry name" value="NB-ARC"/>
    <property type="match status" value="1"/>
</dbReference>
<feature type="domain" description="Disease resistance R13L4/SHOC-2-like LRR" evidence="5">
    <location>
        <begin position="291"/>
        <end position="646"/>
    </location>
</feature>
<dbReference type="GO" id="GO:0002758">
    <property type="term" value="P:innate immune response-activating signaling pathway"/>
    <property type="evidence" value="ECO:0007669"/>
    <property type="project" value="UniProtKB-ARBA"/>
</dbReference>
<evidence type="ECO:0000256" key="1">
    <source>
        <dbReference type="ARBA" id="ARBA00022737"/>
    </source>
</evidence>
<dbReference type="EMBL" id="AK376717">
    <property type="protein sequence ID" value="BAK07911.1"/>
    <property type="molecule type" value="mRNA"/>
</dbReference>
<dbReference type="GO" id="GO:0009626">
    <property type="term" value="P:plant-type hypersensitive response"/>
    <property type="evidence" value="ECO:0007669"/>
    <property type="project" value="UniProtKB-ARBA"/>
</dbReference>
<evidence type="ECO:0000313" key="6">
    <source>
        <dbReference type="EMBL" id="BAK07911.1"/>
    </source>
</evidence>
<dbReference type="Pfam" id="PF23559">
    <property type="entry name" value="WHD_DRP"/>
    <property type="match status" value="1"/>
</dbReference>
<accession>F2EKN9</accession>
<dbReference type="AlphaFoldDB" id="F2EKN9"/>
<dbReference type="Gene3D" id="3.40.50.300">
    <property type="entry name" value="P-loop containing nucleotide triphosphate hydrolases"/>
    <property type="match status" value="1"/>
</dbReference>